<dbReference type="Pfam" id="PF01408">
    <property type="entry name" value="GFO_IDH_MocA"/>
    <property type="match status" value="1"/>
</dbReference>
<dbReference type="InterPro" id="IPR036291">
    <property type="entry name" value="NAD(P)-bd_dom_sf"/>
</dbReference>
<keyword evidence="2" id="KW-0732">Signal</keyword>
<feature type="chain" id="PRO_5046243611" evidence="2">
    <location>
        <begin position="21"/>
        <end position="296"/>
    </location>
</feature>
<dbReference type="Gene3D" id="3.40.50.720">
    <property type="entry name" value="NAD(P)-binding Rossmann-like Domain"/>
    <property type="match status" value="1"/>
</dbReference>
<proteinExistence type="predicted"/>
<evidence type="ECO:0000256" key="2">
    <source>
        <dbReference type="SAM" id="SignalP"/>
    </source>
</evidence>
<evidence type="ECO:0000313" key="4">
    <source>
        <dbReference type="EMBL" id="MFD1232087.1"/>
    </source>
</evidence>
<keyword evidence="5" id="KW-1185">Reference proteome</keyword>
<feature type="signal peptide" evidence="2">
    <location>
        <begin position="1"/>
        <end position="20"/>
    </location>
</feature>
<sequence>MQRLRMGLVGAGPWASTVHAAAIAAHPVAELAGVWARRSEAAAAVADGTGARVHATFDELVADVDAVAFAVPPAVQGELAPRAVAAGRHVVLEKPLAADLAAAEGLERAVADAGVVSTVVLTLRYDAAVRAWIAALPTGPAGPDTVGVGRWFSGALLGGPFAASAWRVTHGALLDVGPHVIDLLDLALGRVQGVDWAHRYDDGLWAFGLAHQGGARSSVSMSLRVATDPTEFEVAMFGGAGRYLLTSRPEDATVPYSTLLDEFVADVAAGRTDGPCSAARGLHLQRITEQVSALAG</sequence>
<organism evidence="4 5">
    <name type="scientific">Pseudonocardia benzenivorans</name>
    <dbReference type="NCBI Taxonomy" id="228005"/>
    <lineage>
        <taxon>Bacteria</taxon>
        <taxon>Bacillati</taxon>
        <taxon>Actinomycetota</taxon>
        <taxon>Actinomycetes</taxon>
        <taxon>Pseudonocardiales</taxon>
        <taxon>Pseudonocardiaceae</taxon>
        <taxon>Pseudonocardia</taxon>
    </lineage>
</organism>
<evidence type="ECO:0000313" key="5">
    <source>
        <dbReference type="Proteomes" id="UP001597182"/>
    </source>
</evidence>
<feature type="domain" description="Gfo/Idh/MocA-like oxidoreductase N-terminal" evidence="3">
    <location>
        <begin position="4"/>
        <end position="119"/>
    </location>
</feature>
<name>A0ABW3VAC4_9PSEU</name>
<keyword evidence="1" id="KW-0560">Oxidoreductase</keyword>
<evidence type="ECO:0000256" key="1">
    <source>
        <dbReference type="ARBA" id="ARBA00023002"/>
    </source>
</evidence>
<dbReference type="InterPro" id="IPR000683">
    <property type="entry name" value="Gfo/Idh/MocA-like_OxRdtase_N"/>
</dbReference>
<protein>
    <submittedName>
        <fullName evidence="4">Gfo/Idh/MocA family protein</fullName>
    </submittedName>
</protein>
<dbReference type="PANTHER" id="PTHR43818">
    <property type="entry name" value="BCDNA.GH03377"/>
    <property type="match status" value="1"/>
</dbReference>
<dbReference type="EMBL" id="JBHTMB010000013">
    <property type="protein sequence ID" value="MFD1232087.1"/>
    <property type="molecule type" value="Genomic_DNA"/>
</dbReference>
<evidence type="ECO:0000259" key="3">
    <source>
        <dbReference type="Pfam" id="PF01408"/>
    </source>
</evidence>
<dbReference type="InterPro" id="IPR050463">
    <property type="entry name" value="Gfo/Idh/MocA_oxidrdct_glycsds"/>
</dbReference>
<reference evidence="5" key="1">
    <citation type="journal article" date="2019" name="Int. J. Syst. Evol. Microbiol.">
        <title>The Global Catalogue of Microorganisms (GCM) 10K type strain sequencing project: providing services to taxonomists for standard genome sequencing and annotation.</title>
        <authorList>
            <consortium name="The Broad Institute Genomics Platform"/>
            <consortium name="The Broad Institute Genome Sequencing Center for Infectious Disease"/>
            <person name="Wu L."/>
            <person name="Ma J."/>
        </authorList>
    </citation>
    <scope>NUCLEOTIDE SEQUENCE [LARGE SCALE GENOMIC DNA]</scope>
    <source>
        <strain evidence="5">CCUG 49018</strain>
    </source>
</reference>
<gene>
    <name evidence="4" type="ORF">ACFQ34_02210</name>
</gene>
<comment type="caution">
    <text evidence="4">The sequence shown here is derived from an EMBL/GenBank/DDBJ whole genome shotgun (WGS) entry which is preliminary data.</text>
</comment>
<dbReference type="Proteomes" id="UP001597182">
    <property type="component" value="Unassembled WGS sequence"/>
</dbReference>
<dbReference type="SUPFAM" id="SSF51735">
    <property type="entry name" value="NAD(P)-binding Rossmann-fold domains"/>
    <property type="match status" value="1"/>
</dbReference>
<dbReference type="RefSeq" id="WP_013678474.1">
    <property type="nucleotide sequence ID" value="NZ_BAABKS010000035.1"/>
</dbReference>
<dbReference type="Gene3D" id="3.30.360.10">
    <property type="entry name" value="Dihydrodipicolinate Reductase, domain 2"/>
    <property type="match status" value="1"/>
</dbReference>
<dbReference type="PANTHER" id="PTHR43818:SF11">
    <property type="entry name" value="BCDNA.GH03377"/>
    <property type="match status" value="1"/>
</dbReference>
<accession>A0ABW3VAC4</accession>